<organism evidence="2 3">
    <name type="scientific">Diceros bicornis minor</name>
    <name type="common">South-central black rhinoceros</name>
    <dbReference type="NCBI Taxonomy" id="77932"/>
    <lineage>
        <taxon>Eukaryota</taxon>
        <taxon>Metazoa</taxon>
        <taxon>Chordata</taxon>
        <taxon>Craniata</taxon>
        <taxon>Vertebrata</taxon>
        <taxon>Euteleostomi</taxon>
        <taxon>Mammalia</taxon>
        <taxon>Eutheria</taxon>
        <taxon>Laurasiatheria</taxon>
        <taxon>Perissodactyla</taxon>
        <taxon>Rhinocerotidae</taxon>
        <taxon>Diceros</taxon>
    </lineage>
</organism>
<evidence type="ECO:0000313" key="3">
    <source>
        <dbReference type="Proteomes" id="UP000551758"/>
    </source>
</evidence>
<keyword evidence="3" id="KW-1185">Reference proteome</keyword>
<protein>
    <submittedName>
        <fullName evidence="2">Uncharacterized protein</fullName>
    </submittedName>
</protein>
<sequence length="97" mass="10677">MSNGSATFNLTDRVLKHLTDFPQVKPFAEHLLVMTTFGDCPIFSLPTDHQFAPPSLWSPHASLPRPEKDGAATSVDAICTSHPDPMDHGREHDRDAV</sequence>
<dbReference type="EMBL" id="JACDTQ010001374">
    <property type="protein sequence ID" value="KAF5923020.1"/>
    <property type="molecule type" value="Genomic_DNA"/>
</dbReference>
<name>A0A7J7F4R2_DICBM</name>
<feature type="region of interest" description="Disordered" evidence="1">
    <location>
        <begin position="57"/>
        <end position="97"/>
    </location>
</feature>
<dbReference type="Proteomes" id="UP000551758">
    <property type="component" value="Unassembled WGS sequence"/>
</dbReference>
<feature type="compositionally biased region" description="Basic and acidic residues" evidence="1">
    <location>
        <begin position="84"/>
        <end position="97"/>
    </location>
</feature>
<accession>A0A7J7F4R2</accession>
<dbReference type="Gene3D" id="3.30.70.960">
    <property type="entry name" value="SEA domain"/>
    <property type="match status" value="1"/>
</dbReference>
<dbReference type="InterPro" id="IPR036364">
    <property type="entry name" value="SEA_dom_sf"/>
</dbReference>
<reference evidence="2 3" key="1">
    <citation type="journal article" date="2020" name="Mol. Biol. Evol.">
        <title>Interspecific Gene Flow and the Evolution of Specialization in Black and White Rhinoceros.</title>
        <authorList>
            <person name="Moodley Y."/>
            <person name="Westbury M.V."/>
            <person name="Russo I.M."/>
            <person name="Gopalakrishnan S."/>
            <person name="Rakotoarivelo A."/>
            <person name="Olsen R.A."/>
            <person name="Prost S."/>
            <person name="Tunstall T."/>
            <person name="Ryder O.A."/>
            <person name="Dalen L."/>
            <person name="Bruford M.W."/>
        </authorList>
    </citation>
    <scope>NUCLEOTIDE SEQUENCE [LARGE SCALE GENOMIC DNA]</scope>
    <source>
        <strain evidence="2">SBR-YM</strain>
        <tissue evidence="2">Skin</tissue>
    </source>
</reference>
<evidence type="ECO:0000313" key="2">
    <source>
        <dbReference type="EMBL" id="KAF5923020.1"/>
    </source>
</evidence>
<proteinExistence type="predicted"/>
<gene>
    <name evidence="2" type="ORF">HPG69_004342</name>
</gene>
<evidence type="ECO:0000256" key="1">
    <source>
        <dbReference type="SAM" id="MobiDB-lite"/>
    </source>
</evidence>
<dbReference type="AlphaFoldDB" id="A0A7J7F4R2"/>
<comment type="caution">
    <text evidence="2">The sequence shown here is derived from an EMBL/GenBank/DDBJ whole genome shotgun (WGS) entry which is preliminary data.</text>
</comment>